<keyword evidence="2" id="KW-0808">Transferase</keyword>
<comment type="caution">
    <text evidence="2">The sequence shown here is derived from an EMBL/GenBank/DDBJ whole genome shotgun (WGS) entry which is preliminary data.</text>
</comment>
<name>E6PCA3_9ZZZZ</name>
<protein>
    <submittedName>
        <fullName evidence="2">Putative Glycosyl transferase, group 2 family protein</fullName>
    </submittedName>
</protein>
<sequence>MSRTGLLTQIGQGSILHIAPEVAVEAKLVATQPMQYICGDLFPKKPSHQRIDCESLPFPNNSFDLIISNHVLEHVANPDTALSEFFRTLKPNGYLIAQTPYAPTLKRTFELDEPTSPERAEFFYGQNDHVRLFGRDIVDYFRSAGFAGELYPHEHVLPSVDPLEYGCNGREPFFLFTKLPDA</sequence>
<evidence type="ECO:0000313" key="2">
    <source>
        <dbReference type="EMBL" id="CBH74086.1"/>
    </source>
</evidence>
<dbReference type="AlphaFoldDB" id="E6PCA3"/>
<organism evidence="2">
    <name type="scientific">mine drainage metagenome</name>
    <dbReference type="NCBI Taxonomy" id="410659"/>
    <lineage>
        <taxon>unclassified sequences</taxon>
        <taxon>metagenomes</taxon>
        <taxon>ecological metagenomes</taxon>
    </lineage>
</organism>
<dbReference type="SUPFAM" id="SSF53335">
    <property type="entry name" value="S-adenosyl-L-methionine-dependent methyltransferases"/>
    <property type="match status" value="1"/>
</dbReference>
<dbReference type="Pfam" id="PF08241">
    <property type="entry name" value="Methyltransf_11"/>
    <property type="match status" value="1"/>
</dbReference>
<dbReference type="EMBL" id="CABL01000001">
    <property type="protein sequence ID" value="CBH74086.1"/>
    <property type="molecule type" value="Genomic_DNA"/>
</dbReference>
<dbReference type="InterPro" id="IPR029063">
    <property type="entry name" value="SAM-dependent_MTases_sf"/>
</dbReference>
<dbReference type="PANTHER" id="PTHR43591:SF24">
    <property type="entry name" value="2-METHOXY-6-POLYPRENYL-1,4-BENZOQUINOL METHYLASE, MITOCHONDRIAL"/>
    <property type="match status" value="1"/>
</dbReference>
<dbReference type="GO" id="GO:0008757">
    <property type="term" value="F:S-adenosylmethionine-dependent methyltransferase activity"/>
    <property type="evidence" value="ECO:0007669"/>
    <property type="project" value="InterPro"/>
</dbReference>
<dbReference type="Gene3D" id="3.40.50.150">
    <property type="entry name" value="Vaccinia Virus protein VP39"/>
    <property type="match status" value="1"/>
</dbReference>
<reference evidence="2" key="1">
    <citation type="submission" date="2009-10" db="EMBL/GenBank/DDBJ databases">
        <title>Diversity of trophic interactions inside an arsenic-rich microbial ecosystem.</title>
        <authorList>
            <person name="Bertin P.N."/>
            <person name="Heinrich-Salmeron A."/>
            <person name="Pelletier E."/>
            <person name="Goulhen-Chollet F."/>
            <person name="Arsene-Ploetze F."/>
            <person name="Gallien S."/>
            <person name="Calteau A."/>
            <person name="Vallenet D."/>
            <person name="Casiot C."/>
            <person name="Chane-Woon-Ming B."/>
            <person name="Giloteaux L."/>
            <person name="Barakat M."/>
            <person name="Bonnefoy V."/>
            <person name="Bruneel O."/>
            <person name="Chandler M."/>
            <person name="Cleiss J."/>
            <person name="Duran R."/>
            <person name="Elbaz-Poulichet F."/>
            <person name="Fonknechten N."/>
            <person name="Lauga B."/>
            <person name="Mornico D."/>
            <person name="Ortet P."/>
            <person name="Schaeffer C."/>
            <person name="Siguier P."/>
            <person name="Alexander Thil Smith A."/>
            <person name="Van Dorsselaer A."/>
            <person name="Weissenbach J."/>
            <person name="Medigue C."/>
            <person name="Le Paslier D."/>
        </authorList>
    </citation>
    <scope>NUCLEOTIDE SEQUENCE</scope>
</reference>
<proteinExistence type="predicted"/>
<gene>
    <name evidence="2" type="ORF">CARN1_1973</name>
</gene>
<dbReference type="CDD" id="cd02440">
    <property type="entry name" value="AdoMet_MTases"/>
    <property type="match status" value="1"/>
</dbReference>
<accession>E6PCA3</accession>
<evidence type="ECO:0000259" key="1">
    <source>
        <dbReference type="Pfam" id="PF08241"/>
    </source>
</evidence>
<feature type="domain" description="Methyltransferase type 11" evidence="1">
    <location>
        <begin position="43"/>
        <end position="96"/>
    </location>
</feature>
<dbReference type="InterPro" id="IPR013216">
    <property type="entry name" value="Methyltransf_11"/>
</dbReference>
<dbReference type="PANTHER" id="PTHR43591">
    <property type="entry name" value="METHYLTRANSFERASE"/>
    <property type="match status" value="1"/>
</dbReference>